<dbReference type="Proteomes" id="UP000178935">
    <property type="component" value="Unassembled WGS sequence"/>
</dbReference>
<dbReference type="Pfam" id="PF08843">
    <property type="entry name" value="AbiEii"/>
    <property type="match status" value="2"/>
</dbReference>
<organism evidence="1 2">
    <name type="scientific">Candidatus Staskawiczbacteria bacterium RIFOXYD1_FULL_32_13</name>
    <dbReference type="NCBI Taxonomy" id="1802234"/>
    <lineage>
        <taxon>Bacteria</taxon>
        <taxon>Candidatus Staskawicziibacteriota</taxon>
    </lineage>
</organism>
<comment type="caution">
    <text evidence="1">The sequence shown here is derived from an EMBL/GenBank/DDBJ whole genome shotgun (WGS) entry which is preliminary data.</text>
</comment>
<proteinExistence type="predicted"/>
<dbReference type="InterPro" id="IPR014942">
    <property type="entry name" value="AbiEii"/>
</dbReference>
<dbReference type="AlphaFoldDB" id="A0A1G2JMU5"/>
<accession>A0A1G2JMU5</accession>
<evidence type="ECO:0000313" key="2">
    <source>
        <dbReference type="Proteomes" id="UP000178935"/>
    </source>
</evidence>
<reference evidence="1 2" key="1">
    <citation type="journal article" date="2016" name="Nat. Commun.">
        <title>Thousands of microbial genomes shed light on interconnected biogeochemical processes in an aquifer system.</title>
        <authorList>
            <person name="Anantharaman K."/>
            <person name="Brown C.T."/>
            <person name="Hug L.A."/>
            <person name="Sharon I."/>
            <person name="Castelle C.J."/>
            <person name="Probst A.J."/>
            <person name="Thomas B.C."/>
            <person name="Singh A."/>
            <person name="Wilkins M.J."/>
            <person name="Karaoz U."/>
            <person name="Brodie E.L."/>
            <person name="Williams K.H."/>
            <person name="Hubbard S.S."/>
            <person name="Banfield J.F."/>
        </authorList>
    </citation>
    <scope>NUCLEOTIDE SEQUENCE [LARGE SCALE GENOMIC DNA]</scope>
</reference>
<gene>
    <name evidence="1" type="ORF">A2561_03800</name>
</gene>
<name>A0A1G2JMU5_9BACT</name>
<sequence>MEIPLFEKNGWYLAGGTALALQSGHRVSVDLDFFTLEKQFDEKKVAEELSTFGNWETTFIKEGTVYGKIDGAKISLISYPFFKPSESFLKIGTISILSPKDIGAMKIIAISQRGKKRDFFDLYWISKNIQPLSKSIEIMQKHYIVKQNDGHILKSLTYFNDAEDDKDPIINFKASWKEVKNFFKKEALNMARIGNK</sequence>
<evidence type="ECO:0008006" key="3">
    <source>
        <dbReference type="Google" id="ProtNLM"/>
    </source>
</evidence>
<dbReference type="EMBL" id="MHPU01000022">
    <property type="protein sequence ID" value="OGZ88476.1"/>
    <property type="molecule type" value="Genomic_DNA"/>
</dbReference>
<protein>
    <recommendedName>
        <fullName evidence="3">Nucleotidyl transferase AbiEii/AbiGii toxin family protein</fullName>
    </recommendedName>
</protein>
<evidence type="ECO:0000313" key="1">
    <source>
        <dbReference type="EMBL" id="OGZ88476.1"/>
    </source>
</evidence>